<name>A0ACC2ARV0_DIPCM</name>
<gene>
    <name evidence="1" type="ORF">O6H91_20G072600</name>
</gene>
<organism evidence="1 2">
    <name type="scientific">Diphasiastrum complanatum</name>
    <name type="common">Issler's clubmoss</name>
    <name type="synonym">Lycopodium complanatum</name>
    <dbReference type="NCBI Taxonomy" id="34168"/>
    <lineage>
        <taxon>Eukaryota</taxon>
        <taxon>Viridiplantae</taxon>
        <taxon>Streptophyta</taxon>
        <taxon>Embryophyta</taxon>
        <taxon>Tracheophyta</taxon>
        <taxon>Lycopodiopsida</taxon>
        <taxon>Lycopodiales</taxon>
        <taxon>Lycopodiaceae</taxon>
        <taxon>Lycopodioideae</taxon>
        <taxon>Diphasiastrum</taxon>
    </lineage>
</organism>
<reference evidence="2" key="1">
    <citation type="journal article" date="2024" name="Proc. Natl. Acad. Sci. U.S.A.">
        <title>Extraordinary preservation of gene collinearity over three hundred million years revealed in homosporous lycophytes.</title>
        <authorList>
            <person name="Li C."/>
            <person name="Wickell D."/>
            <person name="Kuo L.Y."/>
            <person name="Chen X."/>
            <person name="Nie B."/>
            <person name="Liao X."/>
            <person name="Peng D."/>
            <person name="Ji J."/>
            <person name="Jenkins J."/>
            <person name="Williams M."/>
            <person name="Shu S."/>
            <person name="Plott C."/>
            <person name="Barry K."/>
            <person name="Rajasekar S."/>
            <person name="Grimwood J."/>
            <person name="Han X."/>
            <person name="Sun S."/>
            <person name="Hou Z."/>
            <person name="He W."/>
            <person name="Dai G."/>
            <person name="Sun C."/>
            <person name="Schmutz J."/>
            <person name="Leebens-Mack J.H."/>
            <person name="Li F.W."/>
            <person name="Wang L."/>
        </authorList>
    </citation>
    <scope>NUCLEOTIDE SEQUENCE [LARGE SCALE GENOMIC DNA]</scope>
    <source>
        <strain evidence="2">cv. PW_Plant_1</strain>
    </source>
</reference>
<proteinExistence type="predicted"/>
<accession>A0ACC2ARV0</accession>
<evidence type="ECO:0000313" key="1">
    <source>
        <dbReference type="EMBL" id="KAJ7520216.1"/>
    </source>
</evidence>
<dbReference type="Proteomes" id="UP001162992">
    <property type="component" value="Chromosome 20"/>
</dbReference>
<evidence type="ECO:0000313" key="2">
    <source>
        <dbReference type="Proteomes" id="UP001162992"/>
    </source>
</evidence>
<keyword evidence="2" id="KW-1185">Reference proteome</keyword>
<dbReference type="EMBL" id="CM055111">
    <property type="protein sequence ID" value="KAJ7520216.1"/>
    <property type="molecule type" value="Genomic_DNA"/>
</dbReference>
<sequence>MHLYPLASAALSLSQPEVIFAPPMAAMEAEKQPIRDDWNEVATFALLEAWGKKCMQLNRSNLKLEHWAQVAEMVTSKSKTHKTDVQCKNRVDTLKKKFKHEKQKVSMGGGSSKWPFFSVLEKLLDSTPKRGGGGGGLISVADAGQIVENISAFQMDGGKPSRQEEPKASASTGSGSKRNLGKYSSSAHGNVGNDVNGDHKSSKKRKEAPYRILAKAISKFGEIFEKIENSKQQQLRELEKIRMEFTRDLELQRMNLFMQTQVELAKLKHGGIDMDPSVSNMSG</sequence>
<protein>
    <submittedName>
        <fullName evidence="1">Uncharacterized protein</fullName>
    </submittedName>
</protein>
<comment type="caution">
    <text evidence="1">The sequence shown here is derived from an EMBL/GenBank/DDBJ whole genome shotgun (WGS) entry which is preliminary data.</text>
</comment>